<feature type="compositionally biased region" description="Polar residues" evidence="1">
    <location>
        <begin position="11"/>
        <end position="22"/>
    </location>
</feature>
<evidence type="ECO:0000313" key="3">
    <source>
        <dbReference type="Proteomes" id="UP000215181"/>
    </source>
</evidence>
<evidence type="ECO:0000313" key="2">
    <source>
        <dbReference type="EMBL" id="OYD52406.1"/>
    </source>
</evidence>
<dbReference type="EMBL" id="NOIH01000040">
    <property type="protein sequence ID" value="OYD52406.1"/>
    <property type="molecule type" value="Genomic_DNA"/>
</dbReference>
<feature type="region of interest" description="Disordered" evidence="1">
    <location>
        <begin position="55"/>
        <end position="103"/>
    </location>
</feature>
<comment type="caution">
    <text evidence="2">The sequence shown here is derived from an EMBL/GenBank/DDBJ whole genome shotgun (WGS) entry which is preliminary data.</text>
</comment>
<dbReference type="OrthoDB" id="9182647at2"/>
<reference evidence="2 3" key="1">
    <citation type="submission" date="2017-07" db="EMBL/GenBank/DDBJ databases">
        <title>Thauera sp. KNDSS-Mac4 genome sequence and assembly.</title>
        <authorList>
            <person name="Mayilraj S."/>
        </authorList>
    </citation>
    <scope>NUCLEOTIDE SEQUENCE [LARGE SCALE GENOMIC DNA]</scope>
    <source>
        <strain evidence="2 3">KNDSS-Mac4</strain>
    </source>
</reference>
<accession>A0A235ETM6</accession>
<proteinExistence type="predicted"/>
<feature type="compositionally biased region" description="Low complexity" evidence="1">
    <location>
        <begin position="65"/>
        <end position="86"/>
    </location>
</feature>
<feature type="compositionally biased region" description="Basic and acidic residues" evidence="1">
    <location>
        <begin position="55"/>
        <end position="64"/>
    </location>
</feature>
<keyword evidence="3" id="KW-1185">Reference proteome</keyword>
<dbReference type="Proteomes" id="UP000215181">
    <property type="component" value="Unassembled WGS sequence"/>
</dbReference>
<evidence type="ECO:0000256" key="1">
    <source>
        <dbReference type="SAM" id="MobiDB-lite"/>
    </source>
</evidence>
<name>A0A235ETM6_9RHOO</name>
<organism evidence="2 3">
    <name type="scientific">Thauera propionica</name>
    <dbReference type="NCBI Taxonomy" id="2019431"/>
    <lineage>
        <taxon>Bacteria</taxon>
        <taxon>Pseudomonadati</taxon>
        <taxon>Pseudomonadota</taxon>
        <taxon>Betaproteobacteria</taxon>
        <taxon>Rhodocyclales</taxon>
        <taxon>Zoogloeaceae</taxon>
        <taxon>Thauera</taxon>
    </lineage>
</organism>
<dbReference type="RefSeq" id="WP_094269786.1">
    <property type="nucleotide sequence ID" value="NZ_NOIH01000040.1"/>
</dbReference>
<protein>
    <submittedName>
        <fullName evidence="2">Uncharacterized protein</fullName>
    </submittedName>
</protein>
<dbReference type="AlphaFoldDB" id="A0A235ETM6"/>
<sequence>MSDDVKAKQVQADTTQGESVGNSAGGVTGAAKPARERKAAAQTQDVVAELVLQAEKKTKADKPVPSKSKAATKTPTTSASAPQAKPEPIVVADKGSKTKKPAQPKVKVVRDSFTIPEADYALFAALKQRALSAGIDTKKSELLRAGLALLAATDDSQFAKALNSVERVRIGRPKK</sequence>
<gene>
    <name evidence="2" type="ORF">CGK74_18190</name>
</gene>
<feature type="region of interest" description="Disordered" evidence="1">
    <location>
        <begin position="1"/>
        <end position="43"/>
    </location>
</feature>